<feature type="region of interest" description="Disordered" evidence="4">
    <location>
        <begin position="294"/>
        <end position="364"/>
    </location>
</feature>
<dbReference type="GeneID" id="19395699"/>
<feature type="compositionally biased region" description="Polar residues" evidence="4">
    <location>
        <begin position="502"/>
        <end position="519"/>
    </location>
</feature>
<dbReference type="Pfam" id="PF12796">
    <property type="entry name" value="Ank_2"/>
    <property type="match status" value="2"/>
</dbReference>
<feature type="compositionally biased region" description="Polar residues" evidence="4">
    <location>
        <begin position="343"/>
        <end position="356"/>
    </location>
</feature>
<dbReference type="InterPro" id="IPR036770">
    <property type="entry name" value="Ankyrin_rpt-contain_sf"/>
</dbReference>
<dbReference type="SMART" id="SM00248">
    <property type="entry name" value="ANK"/>
    <property type="match status" value="8"/>
</dbReference>
<accession>R0K8W0</accession>
<dbReference type="Gene3D" id="1.25.40.20">
    <property type="entry name" value="Ankyrin repeat-containing domain"/>
    <property type="match status" value="1"/>
</dbReference>
<keyword evidence="2 3" id="KW-0040">ANK repeat</keyword>
<organism evidence="5 6">
    <name type="scientific">Exserohilum turcicum (strain 28A)</name>
    <name type="common">Northern leaf blight fungus</name>
    <name type="synonym">Setosphaeria turcica</name>
    <dbReference type="NCBI Taxonomy" id="671987"/>
    <lineage>
        <taxon>Eukaryota</taxon>
        <taxon>Fungi</taxon>
        <taxon>Dikarya</taxon>
        <taxon>Ascomycota</taxon>
        <taxon>Pezizomycotina</taxon>
        <taxon>Dothideomycetes</taxon>
        <taxon>Pleosporomycetidae</taxon>
        <taxon>Pleosporales</taxon>
        <taxon>Pleosporineae</taxon>
        <taxon>Pleosporaceae</taxon>
        <taxon>Exserohilum</taxon>
    </lineage>
</organism>
<reference evidence="5 6" key="1">
    <citation type="journal article" date="2012" name="PLoS Pathog.">
        <title>Diverse lifestyles and strategies of plant pathogenesis encoded in the genomes of eighteen Dothideomycetes fungi.</title>
        <authorList>
            <person name="Ohm R.A."/>
            <person name="Feau N."/>
            <person name="Henrissat B."/>
            <person name="Schoch C.L."/>
            <person name="Horwitz B.A."/>
            <person name="Barry K.W."/>
            <person name="Condon B.J."/>
            <person name="Copeland A.C."/>
            <person name="Dhillon B."/>
            <person name="Glaser F."/>
            <person name="Hesse C.N."/>
            <person name="Kosti I."/>
            <person name="LaButti K."/>
            <person name="Lindquist E.A."/>
            <person name="Lucas S."/>
            <person name="Salamov A.A."/>
            <person name="Bradshaw R.E."/>
            <person name="Ciuffetti L."/>
            <person name="Hamelin R.C."/>
            <person name="Kema G.H.J."/>
            <person name="Lawrence C."/>
            <person name="Scott J.A."/>
            <person name="Spatafora J.W."/>
            <person name="Turgeon B.G."/>
            <person name="de Wit P.J.G.M."/>
            <person name="Zhong S."/>
            <person name="Goodwin S.B."/>
            <person name="Grigoriev I.V."/>
        </authorList>
    </citation>
    <scope>NUCLEOTIDE SEQUENCE [LARGE SCALE GENOMIC DNA]</scope>
    <source>
        <strain evidence="6">28A</strain>
    </source>
</reference>
<protein>
    <submittedName>
        <fullName evidence="5">Uncharacterized protein</fullName>
    </submittedName>
</protein>
<dbReference type="RefSeq" id="XP_008027262.1">
    <property type="nucleotide sequence ID" value="XM_008029071.1"/>
</dbReference>
<dbReference type="SUPFAM" id="SSF48403">
    <property type="entry name" value="Ankyrin repeat"/>
    <property type="match status" value="1"/>
</dbReference>
<dbReference type="PANTHER" id="PTHR23206:SF8">
    <property type="entry name" value="ANKYRIN REPEAT AND KH DOMAIN-CONTAINING 1"/>
    <property type="match status" value="1"/>
</dbReference>
<feature type="compositionally biased region" description="Acidic residues" evidence="4">
    <location>
        <begin position="306"/>
        <end position="340"/>
    </location>
</feature>
<feature type="region of interest" description="Disordered" evidence="4">
    <location>
        <begin position="463"/>
        <end position="519"/>
    </location>
</feature>
<dbReference type="HOGENOM" id="CLU_039370_0_0_1"/>
<keyword evidence="6" id="KW-1185">Reference proteome</keyword>
<evidence type="ECO:0000256" key="2">
    <source>
        <dbReference type="ARBA" id="ARBA00023043"/>
    </source>
</evidence>
<gene>
    <name evidence="5" type="ORF">SETTUDRAFT_116864</name>
</gene>
<evidence type="ECO:0000313" key="6">
    <source>
        <dbReference type="Proteomes" id="UP000016935"/>
    </source>
</evidence>
<reference evidence="5 6" key="2">
    <citation type="journal article" date="2013" name="PLoS Genet.">
        <title>Comparative genome structure, secondary metabolite, and effector coding capacity across Cochliobolus pathogens.</title>
        <authorList>
            <person name="Condon B.J."/>
            <person name="Leng Y."/>
            <person name="Wu D."/>
            <person name="Bushley K.E."/>
            <person name="Ohm R.A."/>
            <person name="Otillar R."/>
            <person name="Martin J."/>
            <person name="Schackwitz W."/>
            <person name="Grimwood J."/>
            <person name="MohdZainudin N."/>
            <person name="Xue C."/>
            <person name="Wang R."/>
            <person name="Manning V.A."/>
            <person name="Dhillon B."/>
            <person name="Tu Z.J."/>
            <person name="Steffenson B.J."/>
            <person name="Salamov A."/>
            <person name="Sun H."/>
            <person name="Lowry S."/>
            <person name="LaButti K."/>
            <person name="Han J."/>
            <person name="Copeland A."/>
            <person name="Lindquist E."/>
            <person name="Barry K."/>
            <person name="Schmutz J."/>
            <person name="Baker S.E."/>
            <person name="Ciuffetti L.M."/>
            <person name="Grigoriev I.V."/>
            <person name="Zhong S."/>
            <person name="Turgeon B.G."/>
        </authorList>
    </citation>
    <scope>NUCLEOTIDE SEQUENCE [LARGE SCALE GENOMIC DNA]</scope>
    <source>
        <strain evidence="6">28A</strain>
    </source>
</reference>
<dbReference type="PANTHER" id="PTHR23206">
    <property type="entry name" value="MASK PROTEIN"/>
    <property type="match status" value="1"/>
</dbReference>
<feature type="non-terminal residue" evidence="5">
    <location>
        <position position="519"/>
    </location>
</feature>
<name>R0K8W0_EXST2</name>
<keyword evidence="1" id="KW-0677">Repeat</keyword>
<evidence type="ECO:0000313" key="5">
    <source>
        <dbReference type="EMBL" id="EOA84692.1"/>
    </source>
</evidence>
<dbReference type="STRING" id="671987.R0K8W0"/>
<sequence>MQAAAWAGDVETIHVLLEAGADITISEPISGTYGTALEAACAAGWLNVVQLLLKHNAAVNVRPANGIFGGALSAAAAGGHGKIVKLLLRHYADVNAVGGLHGFPILAAAQSGVLSVVQRLLDKGANISASGGLYGSTVAAAVKGNNLDVFNELIERGADVHATGGKYGDALQTAAMKADISIVTEILDRAVELVNHKAGKYYTALIGASYFNRLDVVTKLLDAGADFRVQGGRYRSAITAASIRGNKTILDRYLSMKPPDYLLDEAIVEACAYRQSACVDALLKAGANVNTRHPVRGSASEAIDAPAEEDVNSDLEEMEFDPDEETEEGEEEEEDNEWEGDNVSVSGQTDEGSVTDLQLEEDASEEAKIRKLLREAQDRCKRNPTVKRFRTVKYQNLPPSLSVGLPTRTSVPPLPSNAMNNISKAGDAADHYGMRHSEVSEKSWSLPLHPLREDAETEPQAGFFTQDSYGGAKEGPYSAPIFTRNDDVVSSPISLHPRSTEEISSGRQSLPAQRQHPTT</sequence>
<dbReference type="eggNOG" id="KOG0504">
    <property type="taxonomic scope" value="Eukaryota"/>
</dbReference>
<dbReference type="EMBL" id="KB908703">
    <property type="protein sequence ID" value="EOA84692.1"/>
    <property type="molecule type" value="Genomic_DNA"/>
</dbReference>
<proteinExistence type="predicted"/>
<dbReference type="PROSITE" id="PS50088">
    <property type="entry name" value="ANK_REPEAT"/>
    <property type="match status" value="1"/>
</dbReference>
<dbReference type="AlphaFoldDB" id="R0K8W0"/>
<dbReference type="Proteomes" id="UP000016935">
    <property type="component" value="Unassembled WGS sequence"/>
</dbReference>
<dbReference type="InterPro" id="IPR002110">
    <property type="entry name" value="Ankyrin_rpt"/>
</dbReference>
<feature type="repeat" description="ANK" evidence="3">
    <location>
        <begin position="1"/>
        <end position="28"/>
    </location>
</feature>
<evidence type="ECO:0000256" key="3">
    <source>
        <dbReference type="PROSITE-ProRule" id="PRU00023"/>
    </source>
</evidence>
<dbReference type="OrthoDB" id="427518at2759"/>
<evidence type="ECO:0000256" key="4">
    <source>
        <dbReference type="SAM" id="MobiDB-lite"/>
    </source>
</evidence>
<dbReference type="InterPro" id="IPR051631">
    <property type="entry name" value="Ankyrin-KH/SAM_domain"/>
</dbReference>
<evidence type="ECO:0000256" key="1">
    <source>
        <dbReference type="ARBA" id="ARBA00022737"/>
    </source>
</evidence>